<protein>
    <submittedName>
        <fullName evidence="1">Putative secreted protein</fullName>
    </submittedName>
</protein>
<name>A0A2M4CFL2_9DIPT</name>
<organism evidence="1">
    <name type="scientific">Anopheles marajoara</name>
    <dbReference type="NCBI Taxonomy" id="58244"/>
    <lineage>
        <taxon>Eukaryota</taxon>
        <taxon>Metazoa</taxon>
        <taxon>Ecdysozoa</taxon>
        <taxon>Arthropoda</taxon>
        <taxon>Hexapoda</taxon>
        <taxon>Insecta</taxon>
        <taxon>Pterygota</taxon>
        <taxon>Neoptera</taxon>
        <taxon>Endopterygota</taxon>
        <taxon>Diptera</taxon>
        <taxon>Nematocera</taxon>
        <taxon>Culicoidea</taxon>
        <taxon>Culicidae</taxon>
        <taxon>Anophelinae</taxon>
        <taxon>Anopheles</taxon>
    </lineage>
</organism>
<dbReference type="AlphaFoldDB" id="A0A2M4CFL2"/>
<evidence type="ECO:0000313" key="1">
    <source>
        <dbReference type="EMBL" id="MBW64015.1"/>
    </source>
</evidence>
<accession>A0A2M4CFL2</accession>
<dbReference type="EMBL" id="GGFJ01014874">
    <property type="protein sequence ID" value="MBW64015.1"/>
    <property type="molecule type" value="Transcribed_RNA"/>
</dbReference>
<sequence length="67" mass="7518">MIKLLPLLVPLQRALSRHTVRAGCLTFADVILKSLARIQLAIAQVEEVHLPLVQLSNRIEDFFQRGG</sequence>
<proteinExistence type="predicted"/>
<reference evidence="1" key="1">
    <citation type="submission" date="2018-01" db="EMBL/GenBank/DDBJ databases">
        <title>An insight into the sialome of Amazonian anophelines.</title>
        <authorList>
            <person name="Ribeiro J.M."/>
            <person name="Scarpassa V."/>
            <person name="Calvo E."/>
        </authorList>
    </citation>
    <scope>NUCLEOTIDE SEQUENCE</scope>
    <source>
        <tissue evidence="1">Salivary glands</tissue>
    </source>
</reference>